<dbReference type="EMBL" id="OQ890312">
    <property type="protein sequence ID" value="WLJ25559.1"/>
    <property type="molecule type" value="Genomic_DNA"/>
</dbReference>
<accession>A0AA49X2Z6</accession>
<protein>
    <submittedName>
        <fullName evidence="1">Uncharacterized protein</fullName>
    </submittedName>
</protein>
<organism evidence="1">
    <name type="scientific">Actinobacteria phage HS02</name>
    <dbReference type="NCBI Taxonomy" id="3056388"/>
    <lineage>
        <taxon>Viruses</taxon>
    </lineage>
</organism>
<reference evidence="1" key="1">
    <citation type="submission" date="2023-04" db="EMBL/GenBank/DDBJ databases">
        <title>The human skin virome in hidradenitis suppurativa patients.</title>
        <authorList>
            <person name="Jansen D."/>
        </authorList>
    </citation>
    <scope>NUCLEOTIDE SEQUENCE</scope>
    <source>
        <strain evidence="1">VC1_JansenPhageB</strain>
    </source>
</reference>
<name>A0AA49X2Z6_9VIRU</name>
<sequence length="38" mass="4225">MKWVHRFAAHSALCCTARNYASRITKVSQTACLKGLSN</sequence>
<proteinExistence type="predicted"/>
<evidence type="ECO:0000313" key="1">
    <source>
        <dbReference type="EMBL" id="WLJ25559.1"/>
    </source>
</evidence>